<feature type="compositionally biased region" description="Low complexity" evidence="1">
    <location>
        <begin position="289"/>
        <end position="302"/>
    </location>
</feature>
<sequence>MPGALLRTGNLQEFKALGVDGQPVYNAALQLREAIRLKMGREAASCLAIPQPNETGDRIDWYAPEEGDVVPWSAATAEERSEAYKQLEAMHAQLGNTSVSMKADEQNREKQIFGRLLEKTVHFPDSNHVYLVNGKPVITFWGFTDHPGTYDHDPLLCLRPAAPAAKPAEFTLPPQAPAVAPEAAPVVAAKRPWWRWLLWLLPLLLLLLLLLFLLRACAPNVPLPLGLDQIDLPGLPVTRDVNVHDVNVHGADGTLIGNGGINGQAVDGQLPDGQLPEGQLPEGDAPEGQQPEDQAPADEAAPPEAPAEEPKADETGKDEQTPPGDEGTEQQPPVDPEMGQPNPRQQPPGKDVPQDLSIPPQALQTGSTEFLNGSWKAGAGIQDAKTGKPMQLEYDFKDGKGEVKMRRGDGVVCSGSVNAAMQGGKLAINNQGQATCNDGSTYKLPEVTCSPDSRSAADCSGSYENQQFPMSMRQGEKQ</sequence>
<evidence type="ECO:0000313" key="3">
    <source>
        <dbReference type="EMBL" id="WXL26092.1"/>
    </source>
</evidence>
<keyword evidence="2" id="KW-1133">Transmembrane helix</keyword>
<feature type="compositionally biased region" description="Polar residues" evidence="1">
    <location>
        <begin position="362"/>
        <end position="371"/>
    </location>
</feature>
<keyword evidence="4" id="KW-1185">Reference proteome</keyword>
<dbReference type="EMBL" id="CP148074">
    <property type="protein sequence ID" value="WXL26092.1"/>
    <property type="molecule type" value="Genomic_DNA"/>
</dbReference>
<feature type="compositionally biased region" description="Basic and acidic residues" evidence="1">
    <location>
        <begin position="308"/>
        <end position="320"/>
    </location>
</feature>
<protein>
    <submittedName>
        <fullName evidence="3">SrfA family protein</fullName>
    </submittedName>
</protein>
<gene>
    <name evidence="3" type="ORF">WG219_00960</name>
</gene>
<evidence type="ECO:0000256" key="2">
    <source>
        <dbReference type="SAM" id="Phobius"/>
    </source>
</evidence>
<keyword evidence="2" id="KW-0812">Transmembrane</keyword>
<keyword evidence="2" id="KW-0472">Membrane</keyword>
<evidence type="ECO:0000256" key="1">
    <source>
        <dbReference type="SAM" id="MobiDB-lite"/>
    </source>
</evidence>
<dbReference type="NCBIfam" id="NF040486">
    <property type="entry name" value="SrfA_fam"/>
    <property type="match status" value="1"/>
</dbReference>
<proteinExistence type="predicted"/>
<name>A0ABZ2RHM7_ECTME</name>
<evidence type="ECO:0000313" key="4">
    <source>
        <dbReference type="Proteomes" id="UP001476583"/>
    </source>
</evidence>
<feature type="region of interest" description="Disordered" evidence="1">
    <location>
        <begin position="449"/>
        <end position="478"/>
    </location>
</feature>
<organism evidence="3 4">
    <name type="scientific">Ectopseudomonas mendocina</name>
    <name type="common">Pseudomonas mendocina</name>
    <dbReference type="NCBI Taxonomy" id="300"/>
    <lineage>
        <taxon>Bacteria</taxon>
        <taxon>Pseudomonadati</taxon>
        <taxon>Pseudomonadota</taxon>
        <taxon>Gammaproteobacteria</taxon>
        <taxon>Pseudomonadales</taxon>
        <taxon>Pseudomonadaceae</taxon>
        <taxon>Ectopseudomonas</taxon>
    </lineage>
</organism>
<dbReference type="InterPro" id="IPR047774">
    <property type="entry name" value="SrfA-like"/>
</dbReference>
<reference evidence="3 4" key="1">
    <citation type="submission" date="2024-03" db="EMBL/GenBank/DDBJ databases">
        <title>Complete genome of BD2.</title>
        <authorList>
            <person name="Cao G."/>
        </authorList>
    </citation>
    <scope>NUCLEOTIDE SEQUENCE [LARGE SCALE GENOMIC DNA]</scope>
    <source>
        <strain evidence="3 4">BD2</strain>
    </source>
</reference>
<feature type="transmembrane region" description="Helical" evidence="2">
    <location>
        <begin position="196"/>
        <end position="214"/>
    </location>
</feature>
<accession>A0ABZ2RHM7</accession>
<dbReference type="Proteomes" id="UP001476583">
    <property type="component" value="Chromosome"/>
</dbReference>
<feature type="region of interest" description="Disordered" evidence="1">
    <location>
        <begin position="259"/>
        <end position="373"/>
    </location>
</feature>